<keyword evidence="3" id="KW-1185">Reference proteome</keyword>
<dbReference type="Proteomes" id="UP001552299">
    <property type="component" value="Unassembled WGS sequence"/>
</dbReference>
<protein>
    <submittedName>
        <fullName evidence="2">Uncharacterized protein</fullName>
    </submittedName>
</protein>
<feature type="compositionally biased region" description="Acidic residues" evidence="1">
    <location>
        <begin position="72"/>
        <end position="81"/>
    </location>
</feature>
<feature type="compositionally biased region" description="Low complexity" evidence="1">
    <location>
        <begin position="82"/>
        <end position="96"/>
    </location>
</feature>
<dbReference type="AlphaFoldDB" id="A0ABD0TZ04"/>
<feature type="region of interest" description="Disordered" evidence="1">
    <location>
        <begin position="1"/>
        <end position="163"/>
    </location>
</feature>
<proteinExistence type="predicted"/>
<feature type="compositionally biased region" description="Basic and acidic residues" evidence="1">
    <location>
        <begin position="48"/>
        <end position="71"/>
    </location>
</feature>
<comment type="caution">
    <text evidence="2">The sequence shown here is derived from an EMBL/GenBank/DDBJ whole genome shotgun (WGS) entry which is preliminary data.</text>
</comment>
<evidence type="ECO:0000313" key="2">
    <source>
        <dbReference type="EMBL" id="KAL0904890.1"/>
    </source>
</evidence>
<feature type="region of interest" description="Disordered" evidence="1">
    <location>
        <begin position="189"/>
        <end position="211"/>
    </location>
</feature>
<accession>A0ABD0TZ04</accession>
<sequence>MEGGGEGGGGGEGECDGLGAEEYTNWVEEGLEEEVREGEDDEGVGGGGERRVLFGDEKQGTDREPEERDGERGEEEEEDGSAEGVGEEVGTTSAVGLSADGVHSGGETGEDGVACDVGEAHGQRAAGERERAEAAEEEHGDHGSRVKQKRRKDKGEGKRKKGFCFGERGRGKVSLELGVEEGGLIAARSGGVDEESGEGEGQLAWRRRVVV</sequence>
<organism evidence="2 3">
    <name type="scientific">Dendrobium thyrsiflorum</name>
    <name type="common">Pinecone-like raceme dendrobium</name>
    <name type="synonym">Orchid</name>
    <dbReference type="NCBI Taxonomy" id="117978"/>
    <lineage>
        <taxon>Eukaryota</taxon>
        <taxon>Viridiplantae</taxon>
        <taxon>Streptophyta</taxon>
        <taxon>Embryophyta</taxon>
        <taxon>Tracheophyta</taxon>
        <taxon>Spermatophyta</taxon>
        <taxon>Magnoliopsida</taxon>
        <taxon>Liliopsida</taxon>
        <taxon>Asparagales</taxon>
        <taxon>Orchidaceae</taxon>
        <taxon>Epidendroideae</taxon>
        <taxon>Malaxideae</taxon>
        <taxon>Dendrobiinae</taxon>
        <taxon>Dendrobium</taxon>
    </lineage>
</organism>
<dbReference type="EMBL" id="JANQDX010000019">
    <property type="protein sequence ID" value="KAL0904890.1"/>
    <property type="molecule type" value="Genomic_DNA"/>
</dbReference>
<feature type="compositionally biased region" description="Basic and acidic residues" evidence="1">
    <location>
        <begin position="118"/>
        <end position="144"/>
    </location>
</feature>
<evidence type="ECO:0000313" key="3">
    <source>
        <dbReference type="Proteomes" id="UP001552299"/>
    </source>
</evidence>
<feature type="compositionally biased region" description="Gly residues" evidence="1">
    <location>
        <begin position="1"/>
        <end position="12"/>
    </location>
</feature>
<feature type="compositionally biased region" description="Acidic residues" evidence="1">
    <location>
        <begin position="29"/>
        <end position="43"/>
    </location>
</feature>
<gene>
    <name evidence="2" type="ORF">M5K25_027050</name>
</gene>
<evidence type="ECO:0000256" key="1">
    <source>
        <dbReference type="SAM" id="MobiDB-lite"/>
    </source>
</evidence>
<name>A0ABD0TZ04_DENTH</name>
<feature type="compositionally biased region" description="Basic residues" evidence="1">
    <location>
        <begin position="145"/>
        <end position="162"/>
    </location>
</feature>
<reference evidence="2 3" key="1">
    <citation type="journal article" date="2024" name="Plant Biotechnol. J.">
        <title>Dendrobium thyrsiflorum genome and its molecular insights into genes involved in important horticultural traits.</title>
        <authorList>
            <person name="Chen B."/>
            <person name="Wang J.Y."/>
            <person name="Zheng P.J."/>
            <person name="Li K.L."/>
            <person name="Liang Y.M."/>
            <person name="Chen X.F."/>
            <person name="Zhang C."/>
            <person name="Zhao X."/>
            <person name="He X."/>
            <person name="Zhang G.Q."/>
            <person name="Liu Z.J."/>
            <person name="Xu Q."/>
        </authorList>
    </citation>
    <scope>NUCLEOTIDE SEQUENCE [LARGE SCALE GENOMIC DNA]</scope>
    <source>
        <strain evidence="2">GZMU011</strain>
    </source>
</reference>